<reference evidence="2 3" key="1">
    <citation type="submission" date="2018-07" db="EMBL/GenBank/DDBJ databases">
        <title>The draft genome of Phyllobacterium salinisoli.</title>
        <authorList>
            <person name="Liu L."/>
            <person name="Li L."/>
            <person name="Zhang X."/>
            <person name="Liang L."/>
        </authorList>
    </citation>
    <scope>NUCLEOTIDE SEQUENCE [LARGE SCALE GENOMIC DNA]</scope>
    <source>
        <strain evidence="2 3">LLAN61</strain>
    </source>
</reference>
<protein>
    <submittedName>
        <fullName evidence="2">Uncharacterized protein</fullName>
    </submittedName>
</protein>
<dbReference type="Proteomes" id="UP000253420">
    <property type="component" value="Unassembled WGS sequence"/>
</dbReference>
<evidence type="ECO:0000313" key="3">
    <source>
        <dbReference type="Proteomes" id="UP000253420"/>
    </source>
</evidence>
<sequence length="274" mass="30310">MTPNTKLDNNGWVAGFVAQIDSYNVVLEKVLLFPSNELLSGQGGPYTWGSLLTNQFAVPYQAMLTAGTDSSSNGIVNIPNAVQYLYQEDPNSDAYLSPWFQFALTGTPWVQPNPNWPPNSKYLAAKVWNPLREIEESGETTITNDYFSWDSTNKAYWITFHIHTDSLNVGDKVHPYFFANGFIIDTDTRVSLWGPNFPAGGYTVTATNGVNDVIKVDIPANPLVTIASGSGNNYGQLDFIYFVNQTSWSSKFKAPTQFDPDNLDPPKEALLAAK</sequence>
<proteinExistence type="predicted"/>
<evidence type="ECO:0000313" key="2">
    <source>
        <dbReference type="EMBL" id="RCS25844.1"/>
    </source>
</evidence>
<gene>
    <name evidence="2" type="ORF">DUT91_03540</name>
</gene>
<keyword evidence="3" id="KW-1185">Reference proteome</keyword>
<dbReference type="AlphaFoldDB" id="A0A368K9E3"/>
<name>A0A368K9E3_9HYPH</name>
<evidence type="ECO:0000256" key="1">
    <source>
        <dbReference type="SAM" id="MobiDB-lite"/>
    </source>
</evidence>
<accession>A0A368K9E3</accession>
<feature type="region of interest" description="Disordered" evidence="1">
    <location>
        <begin position="254"/>
        <end position="274"/>
    </location>
</feature>
<organism evidence="2 3">
    <name type="scientific">Phyllobacterium salinisoli</name>
    <dbReference type="NCBI Taxonomy" id="1899321"/>
    <lineage>
        <taxon>Bacteria</taxon>
        <taxon>Pseudomonadati</taxon>
        <taxon>Pseudomonadota</taxon>
        <taxon>Alphaproteobacteria</taxon>
        <taxon>Hyphomicrobiales</taxon>
        <taxon>Phyllobacteriaceae</taxon>
        <taxon>Phyllobacterium</taxon>
    </lineage>
</organism>
<dbReference type="EMBL" id="QOZG01000001">
    <property type="protein sequence ID" value="RCS25844.1"/>
    <property type="molecule type" value="Genomic_DNA"/>
</dbReference>
<comment type="caution">
    <text evidence="2">The sequence shown here is derived from an EMBL/GenBank/DDBJ whole genome shotgun (WGS) entry which is preliminary data.</text>
</comment>